<dbReference type="Proteomes" id="UP000237105">
    <property type="component" value="Unassembled WGS sequence"/>
</dbReference>
<dbReference type="InterPro" id="IPR013320">
    <property type="entry name" value="ConA-like_dom_sf"/>
</dbReference>
<organism evidence="4 5">
    <name type="scientific">Parasponia andersonii</name>
    <name type="common">Sponia andersonii</name>
    <dbReference type="NCBI Taxonomy" id="3476"/>
    <lineage>
        <taxon>Eukaryota</taxon>
        <taxon>Viridiplantae</taxon>
        <taxon>Streptophyta</taxon>
        <taxon>Embryophyta</taxon>
        <taxon>Tracheophyta</taxon>
        <taxon>Spermatophyta</taxon>
        <taxon>Magnoliopsida</taxon>
        <taxon>eudicotyledons</taxon>
        <taxon>Gunneridae</taxon>
        <taxon>Pentapetalae</taxon>
        <taxon>rosids</taxon>
        <taxon>fabids</taxon>
        <taxon>Rosales</taxon>
        <taxon>Cannabaceae</taxon>
        <taxon>Parasponia</taxon>
    </lineage>
</organism>
<dbReference type="PANTHER" id="PTHR32401">
    <property type="entry name" value="CONCANAVALIN A-LIKE LECTIN FAMILY PROTEIN"/>
    <property type="match status" value="1"/>
</dbReference>
<keyword evidence="2 4" id="KW-0430">Lectin</keyword>
<comment type="similarity">
    <text evidence="1">Belongs to the leguminous lectin family.</text>
</comment>
<evidence type="ECO:0000256" key="2">
    <source>
        <dbReference type="ARBA" id="ARBA00022734"/>
    </source>
</evidence>
<evidence type="ECO:0000259" key="3">
    <source>
        <dbReference type="Pfam" id="PF00139"/>
    </source>
</evidence>
<dbReference type="EMBL" id="JXTB01000993">
    <property type="protein sequence ID" value="PON31565.1"/>
    <property type="molecule type" value="Genomic_DNA"/>
</dbReference>
<dbReference type="PANTHER" id="PTHR32401:SF47">
    <property type="entry name" value="LEGUME LECTIN DOMAIN-CONTAINING PROTEIN"/>
    <property type="match status" value="1"/>
</dbReference>
<dbReference type="SUPFAM" id="SSF49899">
    <property type="entry name" value="Concanavalin A-like lectins/glucanases"/>
    <property type="match status" value="1"/>
</dbReference>
<dbReference type="GO" id="GO:0030246">
    <property type="term" value="F:carbohydrate binding"/>
    <property type="evidence" value="ECO:0007669"/>
    <property type="project" value="UniProtKB-KW"/>
</dbReference>
<evidence type="ECO:0000313" key="5">
    <source>
        <dbReference type="Proteomes" id="UP000237105"/>
    </source>
</evidence>
<dbReference type="InterPro" id="IPR001220">
    <property type="entry name" value="Legume_lectin_dom"/>
</dbReference>
<proteinExistence type="inferred from homology"/>
<gene>
    <name evidence="4" type="ORF">PanWU01x14_368920</name>
</gene>
<protein>
    <submittedName>
        <fullName evidence="4">Legume lectin domain containing protein</fullName>
    </submittedName>
</protein>
<dbReference type="Gene3D" id="2.60.120.200">
    <property type="match status" value="1"/>
</dbReference>
<dbReference type="InterPro" id="IPR050258">
    <property type="entry name" value="Leguminous_Lectin"/>
</dbReference>
<evidence type="ECO:0000313" key="4">
    <source>
        <dbReference type="EMBL" id="PON31565.1"/>
    </source>
</evidence>
<reference evidence="5" key="1">
    <citation type="submission" date="2016-06" db="EMBL/GenBank/DDBJ databases">
        <title>Parallel loss of symbiosis genes in relatives of nitrogen-fixing non-legume Parasponia.</title>
        <authorList>
            <person name="Van Velzen R."/>
            <person name="Holmer R."/>
            <person name="Bu F."/>
            <person name="Rutten L."/>
            <person name="Van Zeijl A."/>
            <person name="Liu W."/>
            <person name="Santuari L."/>
            <person name="Cao Q."/>
            <person name="Sharma T."/>
            <person name="Shen D."/>
            <person name="Roswanjaya Y."/>
            <person name="Wardhani T."/>
            <person name="Kalhor M.S."/>
            <person name="Jansen J."/>
            <person name="Van den Hoogen J."/>
            <person name="Gungor B."/>
            <person name="Hartog M."/>
            <person name="Hontelez J."/>
            <person name="Verver J."/>
            <person name="Yang W.-C."/>
            <person name="Schijlen E."/>
            <person name="Repin R."/>
            <person name="Schilthuizen M."/>
            <person name="Schranz E."/>
            <person name="Heidstra R."/>
            <person name="Miyata K."/>
            <person name="Fedorova E."/>
            <person name="Kohlen W."/>
            <person name="Bisseling T."/>
            <person name="Smit S."/>
            <person name="Geurts R."/>
        </authorList>
    </citation>
    <scope>NUCLEOTIDE SEQUENCE [LARGE SCALE GENOMIC DNA]</scope>
    <source>
        <strain evidence="5">cv. WU1-14</strain>
    </source>
</reference>
<sequence length="103" mass="11536">MEYVGINVKSIASEVYTPWNAGLHSMDNVLVSTSYDSVAKNLVVNWSYERSSSDKESVTSLSHKIDLTRVLLQWVTVEFSASTGEYGARHTLNSWKFTSTLNV</sequence>
<dbReference type="Pfam" id="PF00139">
    <property type="entry name" value="Lectin_legB"/>
    <property type="match status" value="1"/>
</dbReference>
<accession>A0A2P5A4U6</accession>
<comment type="caution">
    <text evidence="4">The sequence shown here is derived from an EMBL/GenBank/DDBJ whole genome shotgun (WGS) entry which is preliminary data.</text>
</comment>
<dbReference type="STRING" id="3476.A0A2P5A4U6"/>
<evidence type="ECO:0000256" key="1">
    <source>
        <dbReference type="ARBA" id="ARBA00007606"/>
    </source>
</evidence>
<dbReference type="AlphaFoldDB" id="A0A2P5A4U6"/>
<feature type="domain" description="Legume lectin" evidence="3">
    <location>
        <begin position="3"/>
        <end position="100"/>
    </location>
</feature>
<dbReference type="OrthoDB" id="2014828at2759"/>
<keyword evidence="5" id="KW-1185">Reference proteome</keyword>
<name>A0A2P5A4U6_PARAD</name>